<dbReference type="Gene3D" id="3.90.1150.10">
    <property type="entry name" value="Aspartate Aminotransferase, domain 1"/>
    <property type="match status" value="1"/>
</dbReference>
<sequence>MFKILLEKGIKVNDDEDIIRFVTNNDVNRKDIDYAVDCIKKYVNKN</sequence>
<dbReference type="EMBL" id="LT669839">
    <property type="protein sequence ID" value="SHD76104.1"/>
    <property type="molecule type" value="Genomic_DNA"/>
</dbReference>
<evidence type="ECO:0000313" key="1">
    <source>
        <dbReference type="EMBL" id="SHD76104.1"/>
    </source>
</evidence>
<accession>A0A1M4PKU8</accession>
<reference evidence="1 2" key="1">
    <citation type="submission" date="2016-11" db="EMBL/GenBank/DDBJ databases">
        <authorList>
            <person name="Manzoor S."/>
        </authorList>
    </citation>
    <scope>NUCLEOTIDE SEQUENCE [LARGE SCALE GENOMIC DNA]</scope>
    <source>
        <strain evidence="1">Clostridium ultunense strain Esp</strain>
    </source>
</reference>
<dbReference type="InterPro" id="IPR015424">
    <property type="entry name" value="PyrdxlP-dep_Trfase"/>
</dbReference>
<dbReference type="SUPFAM" id="SSF53383">
    <property type="entry name" value="PLP-dependent transferases"/>
    <property type="match status" value="1"/>
</dbReference>
<dbReference type="AlphaFoldDB" id="A0A1M4PKU8"/>
<evidence type="ECO:0000313" key="2">
    <source>
        <dbReference type="Proteomes" id="UP000245423"/>
    </source>
</evidence>
<dbReference type="InterPro" id="IPR015422">
    <property type="entry name" value="PyrdxlP-dep_Trfase_small"/>
</dbReference>
<dbReference type="Proteomes" id="UP000245423">
    <property type="component" value="Chromosome 1"/>
</dbReference>
<keyword evidence="2" id="KW-1185">Reference proteome</keyword>
<name>A0A1M4PKU8_9FIRM</name>
<organism evidence="1 2">
    <name type="scientific">[Clostridium] ultunense Esp</name>
    <dbReference type="NCBI Taxonomy" id="1288971"/>
    <lineage>
        <taxon>Bacteria</taxon>
        <taxon>Bacillati</taxon>
        <taxon>Bacillota</taxon>
        <taxon>Tissierellia</taxon>
        <taxon>Tissierellales</taxon>
        <taxon>Tepidimicrobiaceae</taxon>
        <taxon>Schnuerera</taxon>
    </lineage>
</organism>
<protein>
    <submittedName>
        <fullName evidence="1">Uncharacterized protein</fullName>
    </submittedName>
</protein>
<gene>
    <name evidence="1" type="ORF">CUESP1_0723</name>
</gene>
<proteinExistence type="predicted"/>